<dbReference type="InterPro" id="IPR035892">
    <property type="entry name" value="C2_domain_sf"/>
</dbReference>
<keyword evidence="5" id="KW-0158">Chromosome</keyword>
<proteinExistence type="inferred from homology"/>
<comment type="function">
    <text evidence="5">Required for the localization of dynein and dynactin to the mitotic kintochore. Dynein is believed to control the initial lateral interaction between the kinetochore and spindle microtubules and to facilitate the subsequent formation of end-on kinetochore-microtubule attachments mediated by the NDC80 complex. Also required for correct spindle orientation. Does not appear to be required for the removal of spindle assembly checkpoint (SAC) proteins from the kinetochore upon bipolar spindle attachment.</text>
</comment>
<protein>
    <recommendedName>
        <fullName evidence="5">Protein Spindly</fullName>
    </recommendedName>
    <alternativeName>
        <fullName evidence="5">Coiled-coil domain-containing protein 99</fullName>
    </alternativeName>
    <alternativeName>
        <fullName evidence="5">Spindle apparatus coiled-coil domain-containing protein 1</fullName>
    </alternativeName>
</protein>
<dbReference type="GO" id="GO:0005737">
    <property type="term" value="C:cytoplasm"/>
    <property type="evidence" value="ECO:0007669"/>
    <property type="project" value="TreeGrafter"/>
</dbReference>
<evidence type="ECO:0000256" key="4">
    <source>
        <dbReference type="ARBA" id="ARBA00022658"/>
    </source>
</evidence>
<comment type="subunit">
    <text evidence="5">Interacts with KNTC1 and ZW10. These interactions appear weak and may be transient or indirect.</text>
</comment>
<dbReference type="GO" id="GO:0007094">
    <property type="term" value="P:mitotic spindle assembly checkpoint signaling"/>
    <property type="evidence" value="ECO:0007669"/>
    <property type="project" value="InterPro"/>
</dbReference>
<dbReference type="Pfam" id="PF07653">
    <property type="entry name" value="SH3_2"/>
    <property type="match status" value="1"/>
</dbReference>
<dbReference type="SUPFAM" id="SSF50044">
    <property type="entry name" value="SH3-domain"/>
    <property type="match status" value="1"/>
</dbReference>
<dbReference type="GO" id="GO:0031267">
    <property type="term" value="F:small GTPase binding"/>
    <property type="evidence" value="ECO:0007669"/>
    <property type="project" value="TreeGrafter"/>
</dbReference>
<keyword evidence="5" id="KW-0175">Coiled coil</keyword>
<comment type="subcellular location">
    <subcellularLocation>
        <location evidence="5">Cytoplasm</location>
        <location evidence="5">Cytoskeleton</location>
        <location evidence="5">Microtubule organizing center</location>
        <location evidence="5">Centrosome</location>
    </subcellularLocation>
    <subcellularLocation>
        <location evidence="5">Chromosome</location>
        <location evidence="5">Centromere</location>
        <location evidence="5">Kinetochore</location>
    </subcellularLocation>
    <subcellularLocation>
        <location evidence="5">Nucleus</location>
    </subcellularLocation>
    <subcellularLocation>
        <location evidence="5">Cytoplasm</location>
        <location evidence="5">Cytoskeleton</location>
        <location evidence="5">Spindle pole</location>
    </subcellularLocation>
    <text evidence="5">Localizes to the nucleus in interphase and to the kinetochore in early prometaphase. Relocalizes to the mitotic spindle pole before metaphase and is subsequently lost from the spindle poles after chromosome congression is completed. Removal of this protein from the kinetochore requires the dynein/dynactin complex.</text>
</comment>
<feature type="region of interest" description="Disordered" evidence="8">
    <location>
        <begin position="616"/>
        <end position="643"/>
    </location>
</feature>
<feature type="domain" description="C2 DOCK-type" evidence="10">
    <location>
        <begin position="1065"/>
        <end position="1249"/>
    </location>
</feature>
<keyword evidence="5" id="KW-0137">Centromere</keyword>
<evidence type="ECO:0000313" key="11">
    <source>
        <dbReference type="EMBL" id="KAG5199018.1"/>
    </source>
</evidence>
<feature type="coiled-coil region" evidence="5">
    <location>
        <begin position="240"/>
        <end position="400"/>
    </location>
</feature>
<dbReference type="GO" id="GO:0005085">
    <property type="term" value="F:guanyl-nucleotide exchange factor activity"/>
    <property type="evidence" value="ECO:0007669"/>
    <property type="project" value="UniProtKB-KW"/>
</dbReference>
<evidence type="ECO:0000259" key="9">
    <source>
        <dbReference type="PROSITE" id="PS50002"/>
    </source>
</evidence>
<dbReference type="InterPro" id="IPR027007">
    <property type="entry name" value="C2_DOCK-type_domain"/>
</dbReference>
<keyword evidence="5" id="KW-0131">Cell cycle</keyword>
<keyword evidence="3" id="KW-0597">Phosphoprotein</keyword>
<dbReference type="InterPro" id="IPR032376">
    <property type="entry name" value="DOCK_N"/>
</dbReference>
<keyword evidence="5" id="KW-0498">Mitosis</keyword>
<dbReference type="InterPro" id="IPR042455">
    <property type="entry name" value="DOCK_N_sub1"/>
</dbReference>
<dbReference type="InterPro" id="IPR036028">
    <property type="entry name" value="SH3-like_dom_sf"/>
</dbReference>
<reference evidence="11 12" key="1">
    <citation type="submission" date="2020-12" db="EMBL/GenBank/DDBJ databases">
        <title>De novo assembly of Tibetan sheep genome.</title>
        <authorList>
            <person name="Li X."/>
        </authorList>
    </citation>
    <scope>NUCLEOTIDE SEQUENCE [LARGE SCALE GENOMIC DNA]</scope>
    <source>
        <tissue evidence="11">Heart</tissue>
    </source>
</reference>
<dbReference type="PROSITE" id="PS51650">
    <property type="entry name" value="C2_DOCK"/>
    <property type="match status" value="1"/>
</dbReference>
<comment type="similarity">
    <text evidence="7">Belongs to the DOCK family.</text>
</comment>
<feature type="coiled-coil region" evidence="5">
    <location>
        <begin position="174"/>
        <end position="208"/>
    </location>
</feature>
<feature type="coiled-coil region" evidence="5">
    <location>
        <begin position="81"/>
        <end position="129"/>
    </location>
</feature>
<dbReference type="GO" id="GO:0016477">
    <property type="term" value="P:cell migration"/>
    <property type="evidence" value="ECO:0007669"/>
    <property type="project" value="TreeGrafter"/>
</dbReference>
<dbReference type="SMART" id="SM00326">
    <property type="entry name" value="SH3"/>
    <property type="match status" value="1"/>
</dbReference>
<dbReference type="Gene3D" id="2.30.30.40">
    <property type="entry name" value="SH3 Domains"/>
    <property type="match status" value="1"/>
</dbReference>
<dbReference type="GO" id="GO:0000940">
    <property type="term" value="C:outer kinetochore"/>
    <property type="evidence" value="ECO:0007669"/>
    <property type="project" value="UniProtKB-UniRule"/>
</dbReference>
<evidence type="ECO:0000256" key="1">
    <source>
        <dbReference type="ARBA" id="ARBA00022443"/>
    </source>
</evidence>
<keyword evidence="4" id="KW-0344">Guanine-nucleotide releasing factor</keyword>
<evidence type="ECO:0000256" key="8">
    <source>
        <dbReference type="SAM" id="MobiDB-lite"/>
    </source>
</evidence>
<dbReference type="InterPro" id="IPR001452">
    <property type="entry name" value="SH3_domain"/>
</dbReference>
<dbReference type="InterPro" id="IPR028593">
    <property type="entry name" value="SPDLY_chordates"/>
</dbReference>
<dbReference type="FunFam" id="2.30.30.40:FF:000057">
    <property type="entry name" value="Dedicator of cytokinesis protein 4"/>
    <property type="match status" value="1"/>
</dbReference>
<keyword evidence="5" id="KW-0206">Cytoskeleton</keyword>
<keyword evidence="5" id="KW-0132">Cell division</keyword>
<accession>A0A835ZRA0</accession>
<dbReference type="Gene3D" id="1.20.1270.350">
    <property type="entry name" value="Dedicator of cytokinesis N-terminal subdomain"/>
    <property type="match status" value="1"/>
</dbReference>
<dbReference type="GO" id="GO:0000922">
    <property type="term" value="C:spindle pole"/>
    <property type="evidence" value="ECO:0007669"/>
    <property type="project" value="UniProtKB-SubCell"/>
</dbReference>
<feature type="domain" description="SH3" evidence="9">
    <location>
        <begin position="650"/>
        <end position="711"/>
    </location>
</feature>
<dbReference type="GO" id="GO:0005813">
    <property type="term" value="C:centrosome"/>
    <property type="evidence" value="ECO:0007669"/>
    <property type="project" value="UniProtKB-SubCell"/>
</dbReference>
<dbReference type="HAMAP" id="MF_03041">
    <property type="entry name" value="SPDLY"/>
    <property type="match status" value="1"/>
</dbReference>
<evidence type="ECO:0000313" key="12">
    <source>
        <dbReference type="Proteomes" id="UP000664991"/>
    </source>
</evidence>
<dbReference type="Pfam" id="PF16172">
    <property type="entry name" value="DOCK_N"/>
    <property type="match status" value="1"/>
</dbReference>
<dbReference type="PANTHER" id="PTHR45653">
    <property type="entry name" value="DEDICATOR OF CYTOKINESIS"/>
    <property type="match status" value="1"/>
</dbReference>
<dbReference type="InterPro" id="IPR026791">
    <property type="entry name" value="DOCK"/>
</dbReference>
<keyword evidence="5" id="KW-0995">Kinetochore</keyword>
<dbReference type="InterPro" id="IPR056372">
    <property type="entry name" value="TPR_DOCK"/>
</dbReference>
<dbReference type="GO" id="GO:0007264">
    <property type="term" value="P:small GTPase-mediated signal transduction"/>
    <property type="evidence" value="ECO:0007669"/>
    <property type="project" value="InterPro"/>
</dbReference>
<dbReference type="GO" id="GO:0051301">
    <property type="term" value="P:cell division"/>
    <property type="evidence" value="ECO:0007669"/>
    <property type="project" value="UniProtKB-KW"/>
</dbReference>
<name>A0A835ZRA0_SHEEP</name>
<dbReference type="FunFam" id="2.60.40.150:FF:000044">
    <property type="entry name" value="dedicator of cytokinesis protein 1"/>
    <property type="match status" value="1"/>
</dbReference>
<keyword evidence="1 6" id="KW-0728">SH3 domain</keyword>
<keyword evidence="5" id="KW-0539">Nucleus</keyword>
<evidence type="ECO:0000256" key="7">
    <source>
        <dbReference type="PROSITE-ProRule" id="PRU00983"/>
    </source>
</evidence>
<dbReference type="Pfam" id="PF23554">
    <property type="entry name" value="TPR_DOCK"/>
    <property type="match status" value="1"/>
</dbReference>
<comment type="caution">
    <text evidence="11">The sequence shown here is derived from an EMBL/GenBank/DDBJ whole genome shotgun (WGS) entry which is preliminary data.</text>
</comment>
<dbReference type="Proteomes" id="UP000664991">
    <property type="component" value="Unassembled WGS sequence"/>
</dbReference>
<dbReference type="GO" id="GO:0005634">
    <property type="term" value="C:nucleus"/>
    <property type="evidence" value="ECO:0007669"/>
    <property type="project" value="UniProtKB-SubCell"/>
</dbReference>
<dbReference type="GO" id="GO:0043515">
    <property type="term" value="F:kinetochore binding"/>
    <property type="evidence" value="ECO:0007669"/>
    <property type="project" value="UniProtKB-UniRule"/>
</dbReference>
<dbReference type="PROSITE" id="PS50002">
    <property type="entry name" value="SH3"/>
    <property type="match status" value="1"/>
</dbReference>
<comment type="similarity">
    <text evidence="5">Belongs to the Spindly family.</text>
</comment>
<gene>
    <name evidence="5" type="primary">SPDL1</name>
    <name evidence="5" type="synonym">CCDC99</name>
    <name evidence="11" type="ORF">JEQ12_006718</name>
</gene>
<evidence type="ECO:0000256" key="5">
    <source>
        <dbReference type="HAMAP-Rule" id="MF_03041"/>
    </source>
</evidence>
<dbReference type="Pfam" id="PF14429">
    <property type="entry name" value="DOCK-C2"/>
    <property type="match status" value="1"/>
</dbReference>
<dbReference type="FunFam" id="1.20.1270.350:FF:000001">
    <property type="entry name" value="dedicator of cytokinesis protein 4"/>
    <property type="match status" value="1"/>
</dbReference>
<dbReference type="Gene3D" id="2.60.40.150">
    <property type="entry name" value="C2 domain"/>
    <property type="match status" value="1"/>
</dbReference>
<evidence type="ECO:0000256" key="3">
    <source>
        <dbReference type="ARBA" id="ARBA00022553"/>
    </source>
</evidence>
<dbReference type="PANTHER" id="PTHR45653:SF6">
    <property type="entry name" value="DEDICATOR OF CYTOKINESIS PROTEIN 2"/>
    <property type="match status" value="1"/>
</dbReference>
<dbReference type="GO" id="GO:0034501">
    <property type="term" value="P:protein localization to kinetochore"/>
    <property type="evidence" value="ECO:0007669"/>
    <property type="project" value="UniProtKB-UniRule"/>
</dbReference>
<dbReference type="CDD" id="cd12050">
    <property type="entry name" value="SH3_DOCK2_A"/>
    <property type="match status" value="1"/>
</dbReference>
<sequence length="1594" mass="183640">MHTGQRAVKPAHEGIPPQPRLRVTLSLQKALSLGKTKTKKPPQSVQKTNLNTVVKTCGRASPYLTNLIQSRQEKVMEADVIADLRCKLKETEEERRKAAQYGLQLVESQNELQSQLDKCRNEMMTLTESYEQEKYTLQREVELKSRMLESLSSECETIKQQQKMHLEQLEETLTRSHGQEVKELKKKLETLKAELDEARLSEKQLKHKVDHQEKLLSSKSKEMQMSERVHESVSSETLTLQTELTEMENVKTTLQEEVNELQYRQEQLELLNSSLMRQVDRLKGEKKEREKEAVSYYDALEKARVANQDLQVQLDQALQQALDPNSKGNSLFAEVEDRRAAMERQLISMKVKYQSLKKQNAFNREQMQRMKVQIATLLQMKGSQAEFEQQERLLAMLEQKNGEIKHLLGEIRNLEKFKSLYESMESKPSANSVALEDDTYYTDLLQIKLDNLNKESESIKGELSIQRMKALLESQRALDIERKLFLNERHLQLSQSENMKLRAKLDELKLKYEPEEKIEVPVLKKRREVLPVDITAPNGICATSDDGKEVYRLSPQKEEAQSYSNGLEDNNLQLEKTVSVNTSGLILSPYKNLPMDVQPRKEKKCVKLIGVPADSEALSERSGNTPNSPRGRLEVPAGPGRAMAPWRKTDKERHGVAIYNFQGSGPPQLSLQIGDVVRIQETCGDWYRGYLVKHKMLQGIFPKSFIYIKEVTVEKKRNIENIIPAEIPLAQEVTTTLWEWGSIWKQLYVASKKERFLQVQSMMYDLMEWRSQLLSGTLPKDELKELKQKVTSKIDYGNKILELDLIVRDEDGNILDPDNTSIISLFHAHEEATDKITERIKEEMSKDQPDYGMYSRISSSPTHSLYVFVRNFVCRIGEDAELFMSLYDPNKQMVISENYLVRWGSRGFPKEIEMLNNLKVVFTDLGNKDLNRDKIYLICQIVRVGKMDLKDTNTKKCTQGLRRPFGVAVMDITDIIKGKAESDEEKQHFIPFHPVTAENDFLHSLLGKVTASKGDSGGQGLWVTMKMLVGDIIQIRKDYPHLVDRTTVVARKLGFPEIIMPGDVRNDIYITLLQGDFDKYSKTTQRNVEVIMCVCAEDGKTLPNAICVGAGDKPMNEYRSVVYYQVKQPRWMETVKVAVPIEDMQRIHLRFMFRHRSSLESKDKGEKNFAMSYVKLMKEDGTTLHDGCHDLVVLKGDSKKMEDASSYLTLPSYRHHVENKGATLSRSSSSVGGLSVSSRDVFCISTLVCSTKLTQNVGLLGLLKWRMKPQLLQENLEKLKIVDGEEVVKFLQDTLDALFNIMMEHSQSDEYDILVFDALIYIIGLIADRKFQHFNTVLEAYIQQHFSATLAYKKLMTVLKTYLDTSSRGEQCEPILRTLKALEYVFKFIVRSRTLFSQLYEGKEQMEFEESMRRLFESINNLMRSQYKTTILLQVAALKYIPSVLHDVETVFDAKLLSQLLYEFYTCIPPVKLQKQKVQSMNEIVQSNLFKKQECRDILLPVVTKELKELLEQDDLQHQVQEKKHCVELLNSILEVLSCQDAAFTYHHIQEIMVQLLRTVNRTVITMGRDHVLILQHYPVLWSFLFACLGFTVD</sequence>
<evidence type="ECO:0000259" key="10">
    <source>
        <dbReference type="PROSITE" id="PS51650"/>
    </source>
</evidence>
<dbReference type="EMBL" id="JAEMGP010000016">
    <property type="protein sequence ID" value="KAG5199018.1"/>
    <property type="molecule type" value="Genomic_DNA"/>
</dbReference>
<keyword evidence="2 5" id="KW-0963">Cytoplasm</keyword>
<evidence type="ECO:0000256" key="2">
    <source>
        <dbReference type="ARBA" id="ARBA00022490"/>
    </source>
</evidence>
<dbReference type="GO" id="GO:0007520">
    <property type="term" value="P:myoblast fusion"/>
    <property type="evidence" value="ECO:0007669"/>
    <property type="project" value="TreeGrafter"/>
</dbReference>
<dbReference type="GO" id="GO:0005886">
    <property type="term" value="C:plasma membrane"/>
    <property type="evidence" value="ECO:0007669"/>
    <property type="project" value="TreeGrafter"/>
</dbReference>
<organism evidence="11 12">
    <name type="scientific">Ovis aries</name>
    <name type="common">Sheep</name>
    <dbReference type="NCBI Taxonomy" id="9940"/>
    <lineage>
        <taxon>Eukaryota</taxon>
        <taxon>Metazoa</taxon>
        <taxon>Chordata</taxon>
        <taxon>Craniata</taxon>
        <taxon>Vertebrata</taxon>
        <taxon>Euteleostomi</taxon>
        <taxon>Mammalia</taxon>
        <taxon>Eutheria</taxon>
        <taxon>Laurasiatheria</taxon>
        <taxon>Artiodactyla</taxon>
        <taxon>Ruminantia</taxon>
        <taxon>Pecora</taxon>
        <taxon>Bovidae</taxon>
        <taxon>Caprinae</taxon>
        <taxon>Ovis</taxon>
    </lineage>
</organism>
<evidence type="ECO:0000256" key="6">
    <source>
        <dbReference type="PROSITE-ProRule" id="PRU00192"/>
    </source>
</evidence>